<dbReference type="InterPro" id="IPR011990">
    <property type="entry name" value="TPR-like_helical_dom_sf"/>
</dbReference>
<dbReference type="OrthoDB" id="5694214at2"/>
<feature type="domain" description="SusD-like N-terminal" evidence="7">
    <location>
        <begin position="40"/>
        <end position="230"/>
    </location>
</feature>
<feature type="domain" description="RagB/SusD" evidence="6">
    <location>
        <begin position="270"/>
        <end position="527"/>
    </location>
</feature>
<dbReference type="SUPFAM" id="SSF48452">
    <property type="entry name" value="TPR-like"/>
    <property type="match status" value="1"/>
</dbReference>
<evidence type="ECO:0000256" key="2">
    <source>
        <dbReference type="ARBA" id="ARBA00006275"/>
    </source>
</evidence>
<evidence type="ECO:0000256" key="3">
    <source>
        <dbReference type="ARBA" id="ARBA00022729"/>
    </source>
</evidence>
<dbReference type="Gene3D" id="1.25.40.390">
    <property type="match status" value="1"/>
</dbReference>
<sequence>MKKLFLLLLVISTLGLNVNCSKDEFLDQPLRGRQQLDDFFSSPENAVLFVNGIYNKINGESWFQANFPRQINEMATDDNWSGNTLQPRPDITGIAAYNVFAGSTYFNLFWENHYIGITRSNISLERIPNVDIDEGLKNRLLAEASFLRAFFYFDLVRSFGGVPIVTTYNELLQPEIRDKTRASVDEVYEVIEADLIRAINTLPLRSEYASSDLGRATKGAAQALLAKVYLTTERWAEAQAMASNVVQSGEYSLEAEFEDIYSVDNPHGVESIFEIEYINDPQFTDIGGQFSTTNGSRGDQGWGWCTPTSDLENAFLNEGDEIRLRSTIIKHGEPVYGDPDVPEFDGVPSENKSGRTNRKYYIPVAQRPTPYQRGQHPLSYIHIRYADVLLMHAEAAYFNNDEDTAKASLKLIRDRVELDTDMSLSGTALRDAIWKERRLELALEQHRLFDLRRQKINGVSRLATIMGPNGTFVKYNTEESTDPFETTNLGEAQDKGILFDVDVHLLWPIPPEEIQLSQGNITQNPGY</sequence>
<dbReference type="InterPro" id="IPR033985">
    <property type="entry name" value="SusD-like_N"/>
</dbReference>
<dbReference type="KEGG" id="asag:FGM00_05185"/>
<dbReference type="Pfam" id="PF14322">
    <property type="entry name" value="SusD-like_3"/>
    <property type="match status" value="1"/>
</dbReference>
<dbReference type="GO" id="GO:0009279">
    <property type="term" value="C:cell outer membrane"/>
    <property type="evidence" value="ECO:0007669"/>
    <property type="project" value="UniProtKB-SubCell"/>
</dbReference>
<dbReference type="EMBL" id="CP040710">
    <property type="protein sequence ID" value="QCW99531.1"/>
    <property type="molecule type" value="Genomic_DNA"/>
</dbReference>
<gene>
    <name evidence="8" type="ORF">FGM00_05185</name>
</gene>
<accession>A0A5B7SN21</accession>
<reference evidence="8 9" key="1">
    <citation type="submission" date="2019-05" db="EMBL/GenBank/DDBJ databases">
        <title>Genome sequencing of F202Z8.</title>
        <authorList>
            <person name="Kwon Y.M."/>
        </authorList>
    </citation>
    <scope>NUCLEOTIDE SEQUENCE [LARGE SCALE GENOMIC DNA]</scope>
    <source>
        <strain evidence="8 9">F202Z8</strain>
    </source>
</reference>
<keyword evidence="9" id="KW-1185">Reference proteome</keyword>
<evidence type="ECO:0000256" key="4">
    <source>
        <dbReference type="ARBA" id="ARBA00023136"/>
    </source>
</evidence>
<dbReference type="Proteomes" id="UP000310017">
    <property type="component" value="Chromosome"/>
</dbReference>
<comment type="similarity">
    <text evidence="2">Belongs to the SusD family.</text>
</comment>
<protein>
    <submittedName>
        <fullName evidence="8">RagB/SusD family nutrient uptake outer membrane protein</fullName>
    </submittedName>
</protein>
<dbReference type="RefSeq" id="WP_138851884.1">
    <property type="nucleotide sequence ID" value="NZ_CP040710.1"/>
</dbReference>
<dbReference type="AlphaFoldDB" id="A0A5B7SN21"/>
<evidence type="ECO:0000313" key="9">
    <source>
        <dbReference type="Proteomes" id="UP000310017"/>
    </source>
</evidence>
<keyword evidence="5" id="KW-0998">Cell outer membrane</keyword>
<evidence type="ECO:0000256" key="1">
    <source>
        <dbReference type="ARBA" id="ARBA00004442"/>
    </source>
</evidence>
<organism evidence="8 9">
    <name type="scientific">Aggregatimonas sangjinii</name>
    <dbReference type="NCBI Taxonomy" id="2583587"/>
    <lineage>
        <taxon>Bacteria</taxon>
        <taxon>Pseudomonadati</taxon>
        <taxon>Bacteroidota</taxon>
        <taxon>Flavobacteriia</taxon>
        <taxon>Flavobacteriales</taxon>
        <taxon>Flavobacteriaceae</taxon>
        <taxon>Aggregatimonas</taxon>
    </lineage>
</organism>
<evidence type="ECO:0000259" key="7">
    <source>
        <dbReference type="Pfam" id="PF14322"/>
    </source>
</evidence>
<evidence type="ECO:0000259" key="6">
    <source>
        <dbReference type="Pfam" id="PF07980"/>
    </source>
</evidence>
<evidence type="ECO:0000313" key="8">
    <source>
        <dbReference type="EMBL" id="QCW99531.1"/>
    </source>
</evidence>
<proteinExistence type="inferred from homology"/>
<dbReference type="InterPro" id="IPR012944">
    <property type="entry name" value="SusD_RagB_dom"/>
</dbReference>
<name>A0A5B7SN21_9FLAO</name>
<keyword evidence="3" id="KW-0732">Signal</keyword>
<keyword evidence="4" id="KW-0472">Membrane</keyword>
<comment type="subcellular location">
    <subcellularLocation>
        <location evidence="1">Cell outer membrane</location>
    </subcellularLocation>
</comment>
<dbReference type="CDD" id="cd08977">
    <property type="entry name" value="SusD"/>
    <property type="match status" value="1"/>
</dbReference>
<dbReference type="Pfam" id="PF07980">
    <property type="entry name" value="SusD_RagB"/>
    <property type="match status" value="1"/>
</dbReference>
<evidence type="ECO:0000256" key="5">
    <source>
        <dbReference type="ARBA" id="ARBA00023237"/>
    </source>
</evidence>